<dbReference type="KEGG" id="tac:Ta0682"/>
<dbReference type="RefSeq" id="WP_010901104.1">
    <property type="nucleotide sequence ID" value="NC_002578.1"/>
</dbReference>
<feature type="transmembrane region" description="Helical" evidence="1">
    <location>
        <begin position="164"/>
        <end position="183"/>
    </location>
</feature>
<keyword evidence="1" id="KW-0812">Transmembrane</keyword>
<proteinExistence type="predicted"/>
<dbReference type="eggNOG" id="arCOG06968">
    <property type="taxonomic scope" value="Archaea"/>
</dbReference>
<keyword evidence="1" id="KW-1133">Transmembrane helix</keyword>
<evidence type="ECO:0000313" key="3">
    <source>
        <dbReference type="Proteomes" id="UP000001024"/>
    </source>
</evidence>
<feature type="transmembrane region" description="Helical" evidence="1">
    <location>
        <begin position="96"/>
        <end position="115"/>
    </location>
</feature>
<organism evidence="2 3">
    <name type="scientific">Thermoplasma acidophilum (strain ATCC 25905 / DSM 1728 / JCM 9062 / NBRC 15155 / AMRC-C165)</name>
    <dbReference type="NCBI Taxonomy" id="273075"/>
    <lineage>
        <taxon>Archaea</taxon>
        <taxon>Methanobacteriati</taxon>
        <taxon>Thermoplasmatota</taxon>
        <taxon>Thermoplasmata</taxon>
        <taxon>Thermoplasmatales</taxon>
        <taxon>Thermoplasmataceae</taxon>
        <taxon>Thermoplasma</taxon>
    </lineage>
</organism>
<sequence length="219" mass="24661">MDVQQTVIASTILIFILSAILSVFLSMNYLRSRKSSPLYWSIGMWLFAFSVLLEVIFAYGVFNQPLIRIYLFAVAELVLFLSFGSANLATGRWIRYYYVYSAAASLYLITSLILFPVQHIIAHYVVFGPLPINDTIASSLITFPAAIVIIVMAVISYRRNRNCRLIPIILGVIVVSIAGTLYIAKFPAFLYYAEFIGILLLWIGFFDPRAVRSKSQGKS</sequence>
<accession>Q9HKB9</accession>
<keyword evidence="1" id="KW-0472">Membrane</keyword>
<feature type="transmembrane region" description="Helical" evidence="1">
    <location>
        <begin position="67"/>
        <end position="89"/>
    </location>
</feature>
<feature type="transmembrane region" description="Helical" evidence="1">
    <location>
        <begin position="6"/>
        <end position="26"/>
    </location>
</feature>
<feature type="transmembrane region" description="Helical" evidence="1">
    <location>
        <begin position="135"/>
        <end position="157"/>
    </location>
</feature>
<dbReference type="PaxDb" id="273075-Ta0682"/>
<dbReference type="AlphaFoldDB" id="Q9HKB9"/>
<feature type="transmembrane region" description="Helical" evidence="1">
    <location>
        <begin position="189"/>
        <end position="206"/>
    </location>
</feature>
<protein>
    <submittedName>
        <fullName evidence="2">Hypothetical membrane protein</fullName>
    </submittedName>
</protein>
<gene>
    <name evidence="2" type="ordered locus">Ta0682</name>
</gene>
<keyword evidence="3" id="KW-1185">Reference proteome</keyword>
<dbReference type="InParanoid" id="Q9HKB9"/>
<dbReference type="Proteomes" id="UP000001024">
    <property type="component" value="Chromosome"/>
</dbReference>
<evidence type="ECO:0000313" key="2">
    <source>
        <dbReference type="EMBL" id="CAC11820.1"/>
    </source>
</evidence>
<dbReference type="STRING" id="273075.gene:9571902"/>
<dbReference type="OrthoDB" id="57311at2157"/>
<evidence type="ECO:0000256" key="1">
    <source>
        <dbReference type="SAM" id="Phobius"/>
    </source>
</evidence>
<name>Q9HKB9_THEAC</name>
<reference evidence="2 3" key="1">
    <citation type="journal article" date="2000" name="Nature">
        <title>The genome sequence of the thermoacidophilic scavenger Thermoplasma acidophilum.</title>
        <authorList>
            <person name="Ruepp A."/>
            <person name="Graml W."/>
            <person name="Santos-Martinez M.L."/>
            <person name="Koretke K.K."/>
            <person name="Volker C."/>
            <person name="Mewes H.W."/>
            <person name="Frishman D."/>
            <person name="Stocker S."/>
            <person name="Lupas A.N."/>
            <person name="Baumeister W."/>
        </authorList>
    </citation>
    <scope>NUCLEOTIDE SEQUENCE [LARGE SCALE GENOMIC DNA]</scope>
    <source>
        <strain evidence="3">ATCC 25905 / DSM 1728 / JCM 9062 / NBRC 15155 / AMRC-C165</strain>
    </source>
</reference>
<dbReference type="EnsemblBacteria" id="CAC11820">
    <property type="protein sequence ID" value="CAC11820"/>
    <property type="gene ID" value="CAC11820"/>
</dbReference>
<dbReference type="EMBL" id="AL445065">
    <property type="protein sequence ID" value="CAC11820.1"/>
    <property type="molecule type" value="Genomic_DNA"/>
</dbReference>
<dbReference type="HOGENOM" id="CLU_1259158_0_0_2"/>
<feature type="transmembrane region" description="Helical" evidence="1">
    <location>
        <begin position="38"/>
        <end position="61"/>
    </location>
</feature>
<dbReference type="TCDB" id="9.B.151.1.2">
    <property type="family name" value="the uncharacterized 7 tms archaeal/bacterial protein (7-abp) family"/>
</dbReference>